<dbReference type="Proteomes" id="UP000658320">
    <property type="component" value="Unassembled WGS sequence"/>
</dbReference>
<dbReference type="SUPFAM" id="SSF49899">
    <property type="entry name" value="Concanavalin A-like lectins/glucanases"/>
    <property type="match status" value="1"/>
</dbReference>
<dbReference type="Pfam" id="PF17851">
    <property type="entry name" value="GH43_C2"/>
    <property type="match status" value="1"/>
</dbReference>
<dbReference type="EMBL" id="BMSX01000016">
    <property type="protein sequence ID" value="GGR37218.1"/>
    <property type="molecule type" value="Genomic_DNA"/>
</dbReference>
<organism evidence="2 3">
    <name type="scientific">Streptomyces aurantiogriseus</name>
    <dbReference type="NCBI Taxonomy" id="66870"/>
    <lineage>
        <taxon>Bacteria</taxon>
        <taxon>Bacillati</taxon>
        <taxon>Actinomycetota</taxon>
        <taxon>Actinomycetes</taxon>
        <taxon>Kitasatosporales</taxon>
        <taxon>Streptomycetaceae</taxon>
        <taxon>Streptomyces</taxon>
    </lineage>
</organism>
<reference evidence="2" key="2">
    <citation type="submission" date="2020-09" db="EMBL/GenBank/DDBJ databases">
        <authorList>
            <person name="Sun Q."/>
            <person name="Ohkuma M."/>
        </authorList>
    </citation>
    <scope>NUCLEOTIDE SEQUENCE</scope>
    <source>
        <strain evidence="2">JCM 4346</strain>
    </source>
</reference>
<dbReference type="RefSeq" id="WP_229911251.1">
    <property type="nucleotide sequence ID" value="NZ_BMSX01000016.1"/>
</dbReference>
<proteinExistence type="predicted"/>
<evidence type="ECO:0000313" key="2">
    <source>
        <dbReference type="EMBL" id="GGR37218.1"/>
    </source>
</evidence>
<comment type="caution">
    <text evidence="2">The sequence shown here is derived from an EMBL/GenBank/DDBJ whole genome shotgun (WGS) entry which is preliminary data.</text>
</comment>
<dbReference type="AlphaFoldDB" id="A0A918FH55"/>
<keyword evidence="3" id="KW-1185">Reference proteome</keyword>
<reference evidence="2" key="1">
    <citation type="journal article" date="2014" name="Int. J. Syst. Evol. Microbiol.">
        <title>Complete genome sequence of Corynebacterium casei LMG S-19264T (=DSM 44701T), isolated from a smear-ripened cheese.</title>
        <authorList>
            <consortium name="US DOE Joint Genome Institute (JGI-PGF)"/>
            <person name="Walter F."/>
            <person name="Albersmeier A."/>
            <person name="Kalinowski J."/>
            <person name="Ruckert C."/>
        </authorList>
    </citation>
    <scope>NUCLEOTIDE SEQUENCE</scope>
    <source>
        <strain evidence="2">JCM 4346</strain>
    </source>
</reference>
<dbReference type="InterPro" id="IPR041542">
    <property type="entry name" value="GH43_C2"/>
</dbReference>
<protein>
    <recommendedName>
        <fullName evidence="1">Beta-xylosidase C-terminal Concanavalin A-like domain-containing protein</fullName>
    </recommendedName>
</protein>
<evidence type="ECO:0000259" key="1">
    <source>
        <dbReference type="Pfam" id="PF17851"/>
    </source>
</evidence>
<gene>
    <name evidence="2" type="ORF">GCM10010251_62220</name>
</gene>
<accession>A0A918FH55</accession>
<sequence length="96" mass="10456">MDEADGVSLGETRRLRLGLDLQGPVLRFRHDRGDGRHPIGPPLDATVLSDEHAEEFENGQIRALGFTGAFVGMWAWDLTGGGLAADFDETVWHSAP</sequence>
<dbReference type="Gene3D" id="2.60.120.200">
    <property type="match status" value="1"/>
</dbReference>
<feature type="domain" description="Beta-xylosidase C-terminal Concanavalin A-like" evidence="1">
    <location>
        <begin position="9"/>
        <end position="89"/>
    </location>
</feature>
<evidence type="ECO:0000313" key="3">
    <source>
        <dbReference type="Proteomes" id="UP000658320"/>
    </source>
</evidence>
<name>A0A918FH55_9ACTN</name>
<dbReference type="InterPro" id="IPR013320">
    <property type="entry name" value="ConA-like_dom_sf"/>
</dbReference>